<feature type="active site" description="Nucleophile" evidence="4">
    <location>
        <position position="414"/>
    </location>
</feature>
<comment type="similarity">
    <text evidence="4">Belongs to the class I-like SAM-binding methyltransferase superfamily. RNA M5U methyltransferase family.</text>
</comment>
<evidence type="ECO:0000256" key="3">
    <source>
        <dbReference type="ARBA" id="ARBA00022691"/>
    </source>
</evidence>
<dbReference type="Proteomes" id="UP000189464">
    <property type="component" value="Chromosome"/>
</dbReference>
<evidence type="ECO:0000256" key="4">
    <source>
        <dbReference type="PROSITE-ProRule" id="PRU01024"/>
    </source>
</evidence>
<name>A0A1S6IY15_9FIRM</name>
<proteinExistence type="inferred from homology"/>
<dbReference type="InterPro" id="IPR030391">
    <property type="entry name" value="MeTrfase_TrmA_CS"/>
</dbReference>
<feature type="binding site" evidence="4">
    <location>
        <position position="339"/>
    </location>
    <ligand>
        <name>S-adenosyl-L-methionine</name>
        <dbReference type="ChEBI" id="CHEBI:59789"/>
    </ligand>
</feature>
<dbReference type="FunFam" id="2.40.50.1070:FF:000003">
    <property type="entry name" value="23S rRNA (Uracil-5-)-methyltransferase RumA"/>
    <property type="match status" value="1"/>
</dbReference>
<evidence type="ECO:0000256" key="5">
    <source>
        <dbReference type="PROSITE-ProRule" id="PRU10015"/>
    </source>
</evidence>
<dbReference type="CDD" id="cd02440">
    <property type="entry name" value="AdoMet_MTases"/>
    <property type="match status" value="1"/>
</dbReference>
<dbReference type="InterPro" id="IPR029063">
    <property type="entry name" value="SAM-dependent_MTases_sf"/>
</dbReference>
<dbReference type="FunFam" id="3.40.50.150:FF:000009">
    <property type="entry name" value="23S rRNA (Uracil(1939)-C(5))-methyltransferase RlmD"/>
    <property type="match status" value="1"/>
</dbReference>
<dbReference type="EMBL" id="CP019698">
    <property type="protein sequence ID" value="AQS59675.1"/>
    <property type="molecule type" value="Genomic_DNA"/>
</dbReference>
<dbReference type="SUPFAM" id="SSF53335">
    <property type="entry name" value="S-adenosyl-L-methionine-dependent methyltransferases"/>
    <property type="match status" value="1"/>
</dbReference>
<dbReference type="PROSITE" id="PS50926">
    <property type="entry name" value="TRAM"/>
    <property type="match status" value="1"/>
</dbReference>
<dbReference type="Pfam" id="PF05958">
    <property type="entry name" value="tRNA_U5-meth_tr"/>
    <property type="match status" value="1"/>
</dbReference>
<feature type="binding site" evidence="4">
    <location>
        <position position="387"/>
    </location>
    <ligand>
        <name>S-adenosyl-L-methionine</name>
        <dbReference type="ChEBI" id="CHEBI:59789"/>
    </ligand>
</feature>
<feature type="active site" evidence="5">
    <location>
        <position position="414"/>
    </location>
</feature>
<dbReference type="InterPro" id="IPR010280">
    <property type="entry name" value="U5_MeTrfase_fam"/>
</dbReference>
<feature type="binding site" evidence="4">
    <location>
        <position position="318"/>
    </location>
    <ligand>
        <name>S-adenosyl-L-methionine</name>
        <dbReference type="ChEBI" id="CHEBI:59789"/>
    </ligand>
</feature>
<dbReference type="STRING" id="1833852.B0537_11655"/>
<accession>A0A1S6IY15</accession>
<evidence type="ECO:0000256" key="1">
    <source>
        <dbReference type="ARBA" id="ARBA00022603"/>
    </source>
</evidence>
<dbReference type="SUPFAM" id="SSF50249">
    <property type="entry name" value="Nucleic acid-binding proteins"/>
    <property type="match status" value="1"/>
</dbReference>
<keyword evidence="2 4" id="KW-0808">Transferase</keyword>
<organism evidence="7 8">
    <name type="scientific">Desulforamulus ferrireducens</name>
    <dbReference type="NCBI Taxonomy" id="1833852"/>
    <lineage>
        <taxon>Bacteria</taxon>
        <taxon>Bacillati</taxon>
        <taxon>Bacillota</taxon>
        <taxon>Clostridia</taxon>
        <taxon>Eubacteriales</taxon>
        <taxon>Peptococcaceae</taxon>
        <taxon>Desulforamulus</taxon>
    </lineage>
</organism>
<evidence type="ECO:0000313" key="7">
    <source>
        <dbReference type="EMBL" id="AQS59675.1"/>
    </source>
</evidence>
<evidence type="ECO:0000256" key="2">
    <source>
        <dbReference type="ARBA" id="ARBA00022679"/>
    </source>
</evidence>
<evidence type="ECO:0000259" key="6">
    <source>
        <dbReference type="PROSITE" id="PS50926"/>
    </source>
</evidence>
<keyword evidence="1 4" id="KW-0489">Methyltransferase</keyword>
<dbReference type="OrthoDB" id="9804590at2"/>
<protein>
    <submittedName>
        <fullName evidence="7">23S rRNA (Uracil(1939)-C(5))-methyltransferase RlmD</fullName>
    </submittedName>
</protein>
<dbReference type="Gene3D" id="2.40.50.140">
    <property type="entry name" value="Nucleic acid-binding proteins"/>
    <property type="match status" value="1"/>
</dbReference>
<dbReference type="GO" id="GO:0070475">
    <property type="term" value="P:rRNA base methylation"/>
    <property type="evidence" value="ECO:0007669"/>
    <property type="project" value="TreeGrafter"/>
</dbReference>
<dbReference type="InterPro" id="IPR002792">
    <property type="entry name" value="TRAM_dom"/>
</dbReference>
<dbReference type="PROSITE" id="PS01230">
    <property type="entry name" value="TRMA_1"/>
    <property type="match status" value="1"/>
</dbReference>
<keyword evidence="3 4" id="KW-0949">S-adenosyl-L-methionine</keyword>
<dbReference type="KEGG" id="dfg:B0537_11655"/>
<dbReference type="AlphaFoldDB" id="A0A1S6IY15"/>
<dbReference type="RefSeq" id="WP_077714726.1">
    <property type="nucleotide sequence ID" value="NZ_CP019698.1"/>
</dbReference>
<dbReference type="PANTHER" id="PTHR11061">
    <property type="entry name" value="RNA M5U METHYLTRANSFERASE"/>
    <property type="match status" value="1"/>
</dbReference>
<dbReference type="PROSITE" id="PS01231">
    <property type="entry name" value="TRMA_2"/>
    <property type="match status" value="1"/>
</dbReference>
<dbReference type="InterPro" id="IPR012340">
    <property type="entry name" value="NA-bd_OB-fold"/>
</dbReference>
<dbReference type="Gene3D" id="3.40.50.150">
    <property type="entry name" value="Vaccinia Virus protein VP39"/>
    <property type="match status" value="1"/>
</dbReference>
<evidence type="ECO:0000313" key="8">
    <source>
        <dbReference type="Proteomes" id="UP000189464"/>
    </source>
</evidence>
<reference evidence="7 8" key="1">
    <citation type="journal article" date="2016" name="Int. J. Syst. Evol. Microbiol.">
        <title>Desulfotomaculum ferrireducens sp. nov., a moderately thermophilic sulfate-reducing and dissimilatory Fe(III)-reducing bacterium isolated from compost.</title>
        <authorList>
            <person name="Yang G."/>
            <person name="Guo J."/>
            <person name="Zhuang L."/>
            <person name="Yuan Y."/>
            <person name="Zhou S."/>
        </authorList>
    </citation>
    <scope>NUCLEOTIDE SEQUENCE [LARGE SCALE GENOMIC DNA]</scope>
    <source>
        <strain evidence="7 8">GSS09</strain>
    </source>
</reference>
<keyword evidence="8" id="KW-1185">Reference proteome</keyword>
<dbReference type="PROSITE" id="PS51687">
    <property type="entry name" value="SAM_MT_RNA_M5U"/>
    <property type="match status" value="1"/>
</dbReference>
<dbReference type="Pfam" id="PF01938">
    <property type="entry name" value="TRAM"/>
    <property type="match status" value="1"/>
</dbReference>
<dbReference type="PANTHER" id="PTHR11061:SF30">
    <property type="entry name" value="TRNA (URACIL(54)-C(5))-METHYLTRANSFERASE"/>
    <property type="match status" value="1"/>
</dbReference>
<gene>
    <name evidence="7" type="ORF">B0537_11655</name>
</gene>
<dbReference type="InterPro" id="IPR030390">
    <property type="entry name" value="MeTrfase_TrmA_AS"/>
</dbReference>
<dbReference type="NCBIfam" id="TIGR00479">
    <property type="entry name" value="rumA"/>
    <property type="match status" value="1"/>
</dbReference>
<dbReference type="Gene3D" id="2.40.50.1070">
    <property type="match status" value="1"/>
</dbReference>
<feature type="binding site" evidence="4">
    <location>
        <position position="289"/>
    </location>
    <ligand>
        <name>S-adenosyl-L-methionine</name>
        <dbReference type="ChEBI" id="CHEBI:59789"/>
    </ligand>
</feature>
<dbReference type="FunFam" id="2.40.50.140:FF:000097">
    <property type="entry name" value="23S rRNA (uracil(1939)-C(5))-methyltransferase RlmD"/>
    <property type="match status" value="1"/>
</dbReference>
<sequence>MQNSVKSGEIIELQIHGLTHSGDGVGRHENLAVFVPGALPGELVKAQLNQVKKSFARAELLEICEQAPQRINPSCQFAQYCGGCQLQHLDYLEQLAHKRSVVESALRRIGKLEDVTVLPTLGMEHPWHYRNKIHLQLGQEGNRIKLGFFAEGTYELAAILGQQVCLLVDQQINLLVAGLEQLINDYDLTPYHWSDQTGLLRHIVIRKGFQTGEMMVVLVTSGEPWPGEREWAKDLIKRYPQVVSVVRNINTSAGRHILGKEERVLFGRDYIKDVLNGLQFNISASSFYQVNPVQTELLYHKTLQMAGLTGKETVIDAYCGIGTIANFLAGHAKRVVGMEIVPAAVQDAQENAKQNGLRNTEFHTGPVEKLLPQMVARGLKPDLVVLDPPRKGCAREVLQAIEEAAVPKVVYVSCDPATLARDLGILAGMGYQTLQVQPVDMFPWTGHVECVAWMSRVV</sequence>
<dbReference type="GO" id="GO:0070041">
    <property type="term" value="F:rRNA (uridine-C5-)-methyltransferase activity"/>
    <property type="evidence" value="ECO:0007669"/>
    <property type="project" value="TreeGrafter"/>
</dbReference>
<feature type="domain" description="TRAM" evidence="6">
    <location>
        <begin position="4"/>
        <end position="62"/>
    </location>
</feature>